<gene>
    <name evidence="1" type="ORF">F5148DRAFT_1283648</name>
</gene>
<protein>
    <submittedName>
        <fullName evidence="1">Uncharacterized protein</fullName>
    </submittedName>
</protein>
<comment type="caution">
    <text evidence="1">The sequence shown here is derived from an EMBL/GenBank/DDBJ whole genome shotgun (WGS) entry which is preliminary data.</text>
</comment>
<sequence>MTNQSLLTRELLEGMKRSDLQRVCKERGLKANLKTEAMIELLLDSPPSQSRRTSHRRAASTRNIGRQPSTRSRLHSTSTMIVHSDTDEDEDDHAVKPESDAPSGIHPGPMTRTRKARDAQLQLGIGRPAVAGGRGPRPATRSVSATKGTRSRSGRGVKPSSALIVEDRPSAPRAGTPEGAPPAPSNHGTPPPRPIENGRIRRASIVDIATNKAGIGEIVEEQVRPLQHTVASLQKQIQQQASAHAREVAALNDRVMTVTNELRELQRHAESIQLLRCSMEQLQAELSRIRQSGDSEPLHDSPNISTPTTMRPDSSSHLTNVRPHRPIESTRHSRVHQSSPAFEYPPPPAGSPAKPPSRDAPMRTSILGRRQRSADAGDSTTASETDQEDIADKESHVALHHQGRKRAKKERSADDEPEAPPAGPSNTAAHEQPEMNTRSPPSETTPRRPDRSSTAASRDHVVGDVIFTDQDFDFFDNPTNLHPTDSQLNPYPAAENHPFTFAFPGVTQPPATSTPVPTAPLLDPSSSPTLGTLPYPERPHSPSPAPIPHRAVRRPSQSEAFRPFGLSPESRSLPGFSGNHGSAIDPTSLLHTPPHPPHDAASFDPDPIDNRRRTSSNEVGAGLGMTSLPMRSEDTPAALVRRTMYGTELEGDTRFGDFGVEGVATGFWTGAKF</sequence>
<keyword evidence="2" id="KW-1185">Reference proteome</keyword>
<reference evidence="1" key="1">
    <citation type="submission" date="2021-03" db="EMBL/GenBank/DDBJ databases">
        <title>Evolutionary priming and transition to the ectomycorrhizal habit in an iconic lineage of mushroom-forming fungi: is preadaptation a requirement?</title>
        <authorList>
            <consortium name="DOE Joint Genome Institute"/>
            <person name="Looney B.P."/>
            <person name="Miyauchi S."/>
            <person name="Morin E."/>
            <person name="Drula E."/>
            <person name="Courty P.E."/>
            <person name="Chicoki N."/>
            <person name="Fauchery L."/>
            <person name="Kohler A."/>
            <person name="Kuo A."/>
            <person name="LaButti K."/>
            <person name="Pangilinan J."/>
            <person name="Lipzen A."/>
            <person name="Riley R."/>
            <person name="Andreopoulos W."/>
            <person name="He G."/>
            <person name="Johnson J."/>
            <person name="Barry K.W."/>
            <person name="Grigoriev I.V."/>
            <person name="Nagy L."/>
            <person name="Hibbett D."/>
            <person name="Henrissat B."/>
            <person name="Matheny P.B."/>
            <person name="Labbe J."/>
            <person name="Martin A.F."/>
        </authorList>
    </citation>
    <scope>NUCLEOTIDE SEQUENCE</scope>
    <source>
        <strain evidence="1">BPL698</strain>
    </source>
</reference>
<dbReference type="Proteomes" id="UP001207468">
    <property type="component" value="Unassembled WGS sequence"/>
</dbReference>
<evidence type="ECO:0000313" key="2">
    <source>
        <dbReference type="Proteomes" id="UP001207468"/>
    </source>
</evidence>
<proteinExistence type="predicted"/>
<accession>A0ACC0UBT5</accession>
<evidence type="ECO:0000313" key="1">
    <source>
        <dbReference type="EMBL" id="KAI9508800.1"/>
    </source>
</evidence>
<organism evidence="1 2">
    <name type="scientific">Russula earlei</name>
    <dbReference type="NCBI Taxonomy" id="71964"/>
    <lineage>
        <taxon>Eukaryota</taxon>
        <taxon>Fungi</taxon>
        <taxon>Dikarya</taxon>
        <taxon>Basidiomycota</taxon>
        <taxon>Agaricomycotina</taxon>
        <taxon>Agaricomycetes</taxon>
        <taxon>Russulales</taxon>
        <taxon>Russulaceae</taxon>
        <taxon>Russula</taxon>
    </lineage>
</organism>
<dbReference type="EMBL" id="JAGFNK010000079">
    <property type="protein sequence ID" value="KAI9508800.1"/>
    <property type="molecule type" value="Genomic_DNA"/>
</dbReference>
<name>A0ACC0UBT5_9AGAM</name>